<gene>
    <name evidence="3" type="ORF">ACFFVB_08655</name>
</gene>
<keyword evidence="4" id="KW-1185">Reference proteome</keyword>
<feature type="transmembrane region" description="Helical" evidence="1">
    <location>
        <begin position="6"/>
        <end position="27"/>
    </location>
</feature>
<proteinExistence type="predicted"/>
<dbReference type="Proteomes" id="UP001589605">
    <property type="component" value="Unassembled WGS sequence"/>
</dbReference>
<comment type="caution">
    <text evidence="3">The sequence shown here is derived from an EMBL/GenBank/DDBJ whole genome shotgun (WGS) entry which is preliminary data.</text>
</comment>
<evidence type="ECO:0000259" key="2">
    <source>
        <dbReference type="Pfam" id="PF14240"/>
    </source>
</evidence>
<dbReference type="PROSITE" id="PS51257">
    <property type="entry name" value="PROKAR_LIPOPROTEIN"/>
    <property type="match status" value="1"/>
</dbReference>
<dbReference type="InterPro" id="IPR025924">
    <property type="entry name" value="YHYH_dom"/>
</dbReference>
<evidence type="ECO:0000313" key="3">
    <source>
        <dbReference type="EMBL" id="MFB9053148.1"/>
    </source>
</evidence>
<dbReference type="EMBL" id="JBHMEZ010000010">
    <property type="protein sequence ID" value="MFB9053148.1"/>
    <property type="molecule type" value="Genomic_DNA"/>
</dbReference>
<evidence type="ECO:0000256" key="1">
    <source>
        <dbReference type="SAM" id="Phobius"/>
    </source>
</evidence>
<evidence type="ECO:0000313" key="4">
    <source>
        <dbReference type="Proteomes" id="UP001589605"/>
    </source>
</evidence>
<keyword evidence="1" id="KW-1133">Transmembrane helix</keyword>
<dbReference type="Pfam" id="PF14240">
    <property type="entry name" value="YHYH"/>
    <property type="match status" value="1"/>
</dbReference>
<feature type="domain" description="YHYH" evidence="2">
    <location>
        <begin position="207"/>
        <end position="284"/>
    </location>
</feature>
<accession>A0ABV5F125</accession>
<sequence length="329" mass="35486">MNTHIFKSPIIIFTFFCFGLVGCNFFASNNKSVKVKDGNVIDVNASYFYTEGGAITISTVPCELSDGTSADCYKFVTKSIPGDHAMGPWCPSNISDSAEAGGIWLEGGEVYDVDGAFVKNMADFYNDSKWLMYDDNGDVYITATEEDCVNAANPNVGEEYENFCVECMPSYITDITQSWLIPITPVSQDSATLFARGPGGRGNRAPSTRGLALNGIEFSAPAPTNSILSAYTLAPFDDAGGHINVHQGYHYHAATGFSTKVEQEDGHAALIGYALDGFGIYELEDANNALPKDLDDLRGHTDEARGYHYHVDAAGSNNFINGLKGAYAI</sequence>
<protein>
    <submittedName>
        <fullName evidence="3">YHYH protein</fullName>
    </submittedName>
</protein>
<dbReference type="RefSeq" id="WP_382382327.1">
    <property type="nucleotide sequence ID" value="NZ_JBHMEZ010000010.1"/>
</dbReference>
<keyword evidence="1" id="KW-0472">Membrane</keyword>
<name>A0ABV5F125_9FLAO</name>
<organism evidence="3 4">
    <name type="scientific">Formosa undariae</name>
    <dbReference type="NCBI Taxonomy" id="1325436"/>
    <lineage>
        <taxon>Bacteria</taxon>
        <taxon>Pseudomonadati</taxon>
        <taxon>Bacteroidota</taxon>
        <taxon>Flavobacteriia</taxon>
        <taxon>Flavobacteriales</taxon>
        <taxon>Flavobacteriaceae</taxon>
        <taxon>Formosa</taxon>
    </lineage>
</organism>
<reference evidence="3 4" key="1">
    <citation type="submission" date="2024-09" db="EMBL/GenBank/DDBJ databases">
        <authorList>
            <person name="Sun Q."/>
            <person name="Mori K."/>
        </authorList>
    </citation>
    <scope>NUCLEOTIDE SEQUENCE [LARGE SCALE GENOMIC DNA]</scope>
    <source>
        <strain evidence="3 4">CECT 8286</strain>
    </source>
</reference>
<keyword evidence="1" id="KW-0812">Transmembrane</keyword>